<dbReference type="EMBL" id="MFLD01000019">
    <property type="protein sequence ID" value="OGG60214.1"/>
    <property type="molecule type" value="Genomic_DNA"/>
</dbReference>
<evidence type="ECO:0000313" key="2">
    <source>
        <dbReference type="Proteomes" id="UP000178042"/>
    </source>
</evidence>
<dbReference type="InterPro" id="IPR035069">
    <property type="entry name" value="TTHA1013/TTHA0281-like"/>
</dbReference>
<accession>A0A1F6DFL1</accession>
<gene>
    <name evidence="1" type="ORF">A3C86_03045</name>
</gene>
<comment type="caution">
    <text evidence="1">The sequence shown here is derived from an EMBL/GenBank/DDBJ whole genome shotgun (WGS) entry which is preliminary data.</text>
</comment>
<name>A0A1F6DFL1_9BACT</name>
<evidence type="ECO:0008006" key="3">
    <source>
        <dbReference type="Google" id="ProtNLM"/>
    </source>
</evidence>
<proteinExistence type="predicted"/>
<sequence>MAKGSIKTAIVKTQYGSFKAVFEPEIDMGGYVATAPKVQGAVSWGKNLSHAKEMIAECIEGAIEARVIAEAVKEGNVRFTANASKMPVLA</sequence>
<dbReference type="Proteomes" id="UP000178042">
    <property type="component" value="Unassembled WGS sequence"/>
</dbReference>
<evidence type="ECO:0000313" key="1">
    <source>
        <dbReference type="EMBL" id="OGG60214.1"/>
    </source>
</evidence>
<dbReference type="SUPFAM" id="SSF143100">
    <property type="entry name" value="TTHA1013/TTHA0281-like"/>
    <property type="match status" value="1"/>
</dbReference>
<organism evidence="1 2">
    <name type="scientific">Candidatus Kaiserbacteria bacterium RIFCSPHIGHO2_02_FULL_49_16</name>
    <dbReference type="NCBI Taxonomy" id="1798490"/>
    <lineage>
        <taxon>Bacteria</taxon>
        <taxon>Candidatus Kaiseribacteriota</taxon>
    </lineage>
</organism>
<dbReference type="Gene3D" id="3.30.160.250">
    <property type="match status" value="1"/>
</dbReference>
<reference evidence="1 2" key="1">
    <citation type="journal article" date="2016" name="Nat. Commun.">
        <title>Thousands of microbial genomes shed light on interconnected biogeochemical processes in an aquifer system.</title>
        <authorList>
            <person name="Anantharaman K."/>
            <person name="Brown C.T."/>
            <person name="Hug L.A."/>
            <person name="Sharon I."/>
            <person name="Castelle C.J."/>
            <person name="Probst A.J."/>
            <person name="Thomas B.C."/>
            <person name="Singh A."/>
            <person name="Wilkins M.J."/>
            <person name="Karaoz U."/>
            <person name="Brodie E.L."/>
            <person name="Williams K.H."/>
            <person name="Hubbard S.S."/>
            <person name="Banfield J.F."/>
        </authorList>
    </citation>
    <scope>NUCLEOTIDE SEQUENCE [LARGE SCALE GENOMIC DNA]</scope>
</reference>
<protein>
    <recommendedName>
        <fullName evidence="3">HicB-like antitoxin of toxin-antitoxin system domain-containing protein</fullName>
    </recommendedName>
</protein>
<dbReference type="AlphaFoldDB" id="A0A1F6DFL1"/>